<gene>
    <name evidence="2" type="ORF">F441_11887</name>
</gene>
<dbReference type="EMBL" id="ANIX01002324">
    <property type="protein sequence ID" value="ETP12789.1"/>
    <property type="molecule type" value="Genomic_DNA"/>
</dbReference>
<dbReference type="AlphaFoldDB" id="W2WTA2"/>
<evidence type="ECO:0000313" key="3">
    <source>
        <dbReference type="Proteomes" id="UP000018958"/>
    </source>
</evidence>
<evidence type="ECO:0000313" key="2">
    <source>
        <dbReference type="EMBL" id="ETP12789.1"/>
    </source>
</evidence>
<name>W2WTA2_PHYNI</name>
<dbReference type="Proteomes" id="UP000018958">
    <property type="component" value="Unassembled WGS sequence"/>
</dbReference>
<sequence>MARKEQRRGTEIRKIAGSLSPPGPDYRLTEQSPDEP</sequence>
<comment type="caution">
    <text evidence="2">The sequence shown here is derived from an EMBL/GenBank/DDBJ whole genome shotgun (WGS) entry which is preliminary data.</text>
</comment>
<proteinExistence type="predicted"/>
<evidence type="ECO:0000256" key="1">
    <source>
        <dbReference type="SAM" id="MobiDB-lite"/>
    </source>
</evidence>
<feature type="region of interest" description="Disordered" evidence="1">
    <location>
        <begin position="1"/>
        <end position="36"/>
    </location>
</feature>
<accession>W2WTA2</accession>
<organism evidence="2 3">
    <name type="scientific">Phytophthora nicotianae CJ01A1</name>
    <dbReference type="NCBI Taxonomy" id="1317063"/>
    <lineage>
        <taxon>Eukaryota</taxon>
        <taxon>Sar</taxon>
        <taxon>Stramenopiles</taxon>
        <taxon>Oomycota</taxon>
        <taxon>Peronosporomycetes</taxon>
        <taxon>Peronosporales</taxon>
        <taxon>Peronosporaceae</taxon>
        <taxon>Phytophthora</taxon>
    </lineage>
</organism>
<reference evidence="2 3" key="1">
    <citation type="submission" date="2013-11" db="EMBL/GenBank/DDBJ databases">
        <title>The Genome Sequence of Phytophthora parasitica CJ01A1.</title>
        <authorList>
            <consortium name="The Broad Institute Genomics Platform"/>
            <person name="Russ C."/>
            <person name="Tyler B."/>
            <person name="Panabieres F."/>
            <person name="Shan W."/>
            <person name="Tripathy S."/>
            <person name="Grunwald N."/>
            <person name="Machado M."/>
            <person name="Johnson C.S."/>
            <person name="Walker B."/>
            <person name="Young S.K."/>
            <person name="Zeng Q."/>
            <person name="Gargeya S."/>
            <person name="Fitzgerald M."/>
            <person name="Haas B."/>
            <person name="Abouelleil A."/>
            <person name="Allen A.W."/>
            <person name="Alvarado L."/>
            <person name="Arachchi H.M."/>
            <person name="Berlin A.M."/>
            <person name="Chapman S.B."/>
            <person name="Gainer-Dewar J."/>
            <person name="Goldberg J."/>
            <person name="Griggs A."/>
            <person name="Gujja S."/>
            <person name="Hansen M."/>
            <person name="Howarth C."/>
            <person name="Imamovic A."/>
            <person name="Ireland A."/>
            <person name="Larimer J."/>
            <person name="McCowan C."/>
            <person name="Murphy C."/>
            <person name="Pearson M."/>
            <person name="Poon T.W."/>
            <person name="Priest M."/>
            <person name="Roberts A."/>
            <person name="Saif S."/>
            <person name="Shea T."/>
            <person name="Sisk P."/>
            <person name="Sykes S."/>
            <person name="Wortman J."/>
            <person name="Nusbaum C."/>
            <person name="Birren B."/>
        </authorList>
    </citation>
    <scope>NUCLEOTIDE SEQUENCE [LARGE SCALE GENOMIC DNA]</scope>
    <source>
        <strain evidence="2 3">CJ01A1</strain>
    </source>
</reference>
<protein>
    <submittedName>
        <fullName evidence="2">Uncharacterized protein</fullName>
    </submittedName>
</protein>